<dbReference type="EMBL" id="CP076643">
    <property type="protein sequence ID" value="QXO19284.1"/>
    <property type="molecule type" value="Genomic_DNA"/>
</dbReference>
<accession>A0A975UCE0</accession>
<proteinExistence type="predicted"/>
<evidence type="ECO:0000313" key="3">
    <source>
        <dbReference type="EMBL" id="QXO19284.1"/>
    </source>
</evidence>
<dbReference type="Proteomes" id="UP000694232">
    <property type="component" value="Chromosome 1"/>
</dbReference>
<keyword evidence="4" id="KW-1185">Reference proteome</keyword>
<dbReference type="InterPro" id="IPR012495">
    <property type="entry name" value="TadE-like_dom"/>
</dbReference>
<feature type="transmembrane region" description="Helical" evidence="1">
    <location>
        <begin position="21"/>
        <end position="46"/>
    </location>
</feature>
<evidence type="ECO:0000256" key="1">
    <source>
        <dbReference type="SAM" id="Phobius"/>
    </source>
</evidence>
<organism evidence="3 4">
    <name type="scientific">Vibrio ostreae</name>
    <dbReference type="NCBI Taxonomy" id="2841925"/>
    <lineage>
        <taxon>Bacteria</taxon>
        <taxon>Pseudomonadati</taxon>
        <taxon>Pseudomonadota</taxon>
        <taxon>Gammaproteobacteria</taxon>
        <taxon>Vibrionales</taxon>
        <taxon>Vibrionaceae</taxon>
        <taxon>Vibrio</taxon>
    </lineage>
</organism>
<dbReference type="AlphaFoldDB" id="A0A975UCE0"/>
<sequence>MSQSITKLKRQTGSVAIETVCLLPVIIVLLFAVIHYCMIFFAASIFDHAAKESIRQSMAFVSEECYFSYHSCSGDEVLNQVTPTIRNNAVMVIQGFTHGEGNNPGTLFGITLPAAEQLIRVSTITDPAGGSEVCCQVSIVLDGYRTTPFLPIGIIDGLLPGDASVFPDQIVGTAVLKLN</sequence>
<reference evidence="3" key="1">
    <citation type="submission" date="2021-06" db="EMBL/GenBank/DDBJ databases">
        <title>Vibrio nov. sp., novel gut bacterium isolated from Yellow Sea oyster.</title>
        <authorList>
            <person name="Muhammad N."/>
            <person name="Nguyen T.H."/>
            <person name="Lee Y.-J."/>
            <person name="Ko J."/>
            <person name="Kim S.-G."/>
        </authorList>
    </citation>
    <scope>NUCLEOTIDE SEQUENCE</scope>
    <source>
        <strain evidence="3">OG9-811</strain>
    </source>
</reference>
<keyword evidence="1" id="KW-0812">Transmembrane</keyword>
<keyword evidence="1" id="KW-0472">Membrane</keyword>
<dbReference type="KEGG" id="vos:KNV97_08695"/>
<keyword evidence="1" id="KW-1133">Transmembrane helix</keyword>
<protein>
    <submittedName>
        <fullName evidence="3">Pilus assembly protein</fullName>
    </submittedName>
</protein>
<name>A0A975UCE0_9VIBR</name>
<gene>
    <name evidence="3" type="ORF">KNV97_08695</name>
</gene>
<dbReference type="Pfam" id="PF07811">
    <property type="entry name" value="TadE"/>
    <property type="match status" value="1"/>
</dbReference>
<evidence type="ECO:0000259" key="2">
    <source>
        <dbReference type="Pfam" id="PF07811"/>
    </source>
</evidence>
<feature type="domain" description="TadE-like" evidence="2">
    <location>
        <begin position="13"/>
        <end position="55"/>
    </location>
</feature>
<evidence type="ECO:0000313" key="4">
    <source>
        <dbReference type="Proteomes" id="UP000694232"/>
    </source>
</evidence>